<dbReference type="AlphaFoldDB" id="A0A179FYH4"/>
<protein>
    <submittedName>
        <fullName evidence="2">Uncharacterized protein</fullName>
    </submittedName>
</protein>
<accession>A0A179FYH4</accession>
<evidence type="ECO:0000313" key="3">
    <source>
        <dbReference type="Proteomes" id="UP000078397"/>
    </source>
</evidence>
<dbReference type="RefSeq" id="XP_018146974.1">
    <property type="nucleotide sequence ID" value="XM_018293330.1"/>
</dbReference>
<feature type="region of interest" description="Disordered" evidence="1">
    <location>
        <begin position="1"/>
        <end position="31"/>
    </location>
</feature>
<keyword evidence="3" id="KW-1185">Reference proteome</keyword>
<gene>
    <name evidence="2" type="ORF">VFPPC_15577</name>
</gene>
<dbReference type="KEGG" id="pchm:VFPPC_15577"/>
<feature type="compositionally biased region" description="Polar residues" evidence="1">
    <location>
        <begin position="1"/>
        <end position="21"/>
    </location>
</feature>
<proteinExistence type="predicted"/>
<name>A0A179FYH4_METCM</name>
<dbReference type="EMBL" id="LSBJ02000002">
    <property type="protein sequence ID" value="OAQ70437.1"/>
    <property type="molecule type" value="Genomic_DNA"/>
</dbReference>
<evidence type="ECO:0000256" key="1">
    <source>
        <dbReference type="SAM" id="MobiDB-lite"/>
    </source>
</evidence>
<reference evidence="2 3" key="1">
    <citation type="journal article" date="2016" name="PLoS Pathog.">
        <title>Biosynthesis of antibiotic leucinostatins in bio-control fungus Purpureocillium lilacinum and their inhibition on phytophthora revealed by genome mining.</title>
        <authorList>
            <person name="Wang G."/>
            <person name="Liu Z."/>
            <person name="Lin R."/>
            <person name="Li E."/>
            <person name="Mao Z."/>
            <person name="Ling J."/>
            <person name="Yang Y."/>
            <person name="Yin W.B."/>
            <person name="Xie B."/>
        </authorList>
    </citation>
    <scope>NUCLEOTIDE SEQUENCE [LARGE SCALE GENOMIC DNA]</scope>
    <source>
        <strain evidence="2">170</strain>
    </source>
</reference>
<comment type="caution">
    <text evidence="2">The sequence shown here is derived from an EMBL/GenBank/DDBJ whole genome shotgun (WGS) entry which is preliminary data.</text>
</comment>
<dbReference type="GeneID" id="28857324"/>
<sequence length="133" mass="14093">MGSSLLASNDNVKPGNGSWTSEQRKLGSKGTMLVVSVGGPMTPLVERPPTTKMTGWSPQNEEKILAEVGKLAAFSFLVNTSGAKKPQAVCQGGSAWDGPYDSQGSHRVVKVPRRQAGGFGFGRGPQYQLRSTE</sequence>
<dbReference type="Proteomes" id="UP000078397">
    <property type="component" value="Unassembled WGS sequence"/>
</dbReference>
<organism evidence="2 3">
    <name type="scientific">Pochonia chlamydosporia 170</name>
    <dbReference type="NCBI Taxonomy" id="1380566"/>
    <lineage>
        <taxon>Eukaryota</taxon>
        <taxon>Fungi</taxon>
        <taxon>Dikarya</taxon>
        <taxon>Ascomycota</taxon>
        <taxon>Pezizomycotina</taxon>
        <taxon>Sordariomycetes</taxon>
        <taxon>Hypocreomycetidae</taxon>
        <taxon>Hypocreales</taxon>
        <taxon>Clavicipitaceae</taxon>
        <taxon>Pochonia</taxon>
    </lineage>
</organism>
<evidence type="ECO:0000313" key="2">
    <source>
        <dbReference type="EMBL" id="OAQ70437.1"/>
    </source>
</evidence>